<gene>
    <name evidence="2" type="ORF">ES288_A04G172700v1</name>
</gene>
<sequence>KYHESHPTDSTLFPEVNVTSYSRKEKGGHFRNTHQKRDHNDGKNDKYTIGKVKCLCYRCSGKNHWSRTCCTPKHLVELYQQSLKDKWEKIEINFVCENDEDDYGIVDTTHLEAVDFFTTPKGNN</sequence>
<feature type="non-terminal residue" evidence="2">
    <location>
        <position position="1"/>
    </location>
</feature>
<organism evidence="2 3">
    <name type="scientific">Gossypium darwinii</name>
    <name type="common">Darwin's cotton</name>
    <name type="synonym">Gossypium barbadense var. darwinii</name>
    <dbReference type="NCBI Taxonomy" id="34276"/>
    <lineage>
        <taxon>Eukaryota</taxon>
        <taxon>Viridiplantae</taxon>
        <taxon>Streptophyta</taxon>
        <taxon>Embryophyta</taxon>
        <taxon>Tracheophyta</taxon>
        <taxon>Spermatophyta</taxon>
        <taxon>Magnoliopsida</taxon>
        <taxon>eudicotyledons</taxon>
        <taxon>Gunneridae</taxon>
        <taxon>Pentapetalae</taxon>
        <taxon>rosids</taxon>
        <taxon>malvids</taxon>
        <taxon>Malvales</taxon>
        <taxon>Malvaceae</taxon>
        <taxon>Malvoideae</taxon>
        <taxon>Gossypium</taxon>
    </lineage>
</organism>
<evidence type="ECO:0000256" key="1">
    <source>
        <dbReference type="SAM" id="MobiDB-lite"/>
    </source>
</evidence>
<protein>
    <recommendedName>
        <fullName evidence="4">CCHC-type domain-containing protein</fullName>
    </recommendedName>
</protein>
<dbReference type="PANTHER" id="PTHR33325">
    <property type="entry name" value="ZINC FINGER, CCHC-TYPE-RELATED"/>
    <property type="match status" value="1"/>
</dbReference>
<keyword evidence="3" id="KW-1185">Reference proteome</keyword>
<dbReference type="Proteomes" id="UP000323506">
    <property type="component" value="Chromosome A04"/>
</dbReference>
<evidence type="ECO:0008006" key="4">
    <source>
        <dbReference type="Google" id="ProtNLM"/>
    </source>
</evidence>
<dbReference type="PANTHER" id="PTHR33325:SF11">
    <property type="entry name" value="COLD SHOCK DOMAIN-CONTAINING PROTEIN 4-LIKE"/>
    <property type="match status" value="1"/>
</dbReference>
<dbReference type="EMBL" id="CM017691">
    <property type="protein sequence ID" value="TYH22976.1"/>
    <property type="molecule type" value="Genomic_DNA"/>
</dbReference>
<accession>A0A5D2H098</accession>
<evidence type="ECO:0000313" key="3">
    <source>
        <dbReference type="Proteomes" id="UP000323506"/>
    </source>
</evidence>
<proteinExistence type="predicted"/>
<dbReference type="AlphaFoldDB" id="A0A5D2H098"/>
<evidence type="ECO:0000313" key="2">
    <source>
        <dbReference type="EMBL" id="TYH22976.1"/>
    </source>
</evidence>
<name>A0A5D2H098_GOSDA</name>
<reference evidence="2 3" key="1">
    <citation type="submission" date="2019-06" db="EMBL/GenBank/DDBJ databases">
        <title>WGS assembly of Gossypium darwinii.</title>
        <authorList>
            <person name="Chen Z.J."/>
            <person name="Sreedasyam A."/>
            <person name="Ando A."/>
            <person name="Song Q."/>
            <person name="De L."/>
            <person name="Hulse-Kemp A."/>
            <person name="Ding M."/>
            <person name="Ye W."/>
            <person name="Kirkbride R."/>
            <person name="Jenkins J."/>
            <person name="Plott C."/>
            <person name="Lovell J."/>
            <person name="Lin Y.-M."/>
            <person name="Vaughn R."/>
            <person name="Liu B."/>
            <person name="Li W."/>
            <person name="Simpson S."/>
            <person name="Scheffler B."/>
            <person name="Saski C."/>
            <person name="Grover C."/>
            <person name="Hu G."/>
            <person name="Conover J."/>
            <person name="Carlson J."/>
            <person name="Shu S."/>
            <person name="Boston L."/>
            <person name="Williams M."/>
            <person name="Peterson D."/>
            <person name="Mcgee K."/>
            <person name="Jones D."/>
            <person name="Wendel J."/>
            <person name="Stelly D."/>
            <person name="Grimwood J."/>
            <person name="Schmutz J."/>
        </authorList>
    </citation>
    <scope>NUCLEOTIDE SEQUENCE [LARGE SCALE GENOMIC DNA]</scope>
    <source>
        <strain evidence="2">1808015.09</strain>
    </source>
</reference>
<feature type="region of interest" description="Disordered" evidence="1">
    <location>
        <begin position="24"/>
        <end position="44"/>
    </location>
</feature>